<dbReference type="EC" id="6.1.1.20" evidence="15"/>
<evidence type="ECO:0000256" key="14">
    <source>
        <dbReference type="ARBA" id="ARBA00049255"/>
    </source>
</evidence>
<feature type="binding site" evidence="15">
    <location>
        <position position="354"/>
    </location>
    <ligand>
        <name>Mg(2+)</name>
        <dbReference type="ChEBI" id="CHEBI:18420"/>
        <note>shared with alpha subunit</note>
    </ligand>
</feature>
<dbReference type="GO" id="GO:0000287">
    <property type="term" value="F:magnesium ion binding"/>
    <property type="evidence" value="ECO:0007669"/>
    <property type="project" value="UniProtKB-UniRule"/>
</dbReference>
<reference evidence="19" key="2">
    <citation type="journal article" date="2016" name="Genome Announc.">
        <title>Draft Genome Sequences of Two Novel Amoeba-Resistant Intranuclear Bacteria, 'Candidatus Berkiella cookevillensis' and 'Candidatus Berkiella aquae'.</title>
        <authorList>
            <person name="Mehari Y.T."/>
            <person name="Arivett B.A."/>
            <person name="Farone A.L."/>
            <person name="Gunderson J.H."/>
            <person name="Farone M.B."/>
        </authorList>
    </citation>
    <scope>NUCLEOTIDE SEQUENCE</scope>
    <source>
        <strain evidence="19">CC99</strain>
    </source>
</reference>
<dbReference type="PANTHER" id="PTHR10947">
    <property type="entry name" value="PHENYLALANYL-TRNA SYNTHETASE BETA CHAIN AND LEUCINE-RICH REPEAT-CONTAINING PROTEIN 47"/>
    <property type="match status" value="1"/>
</dbReference>
<dbReference type="NCBIfam" id="TIGR00472">
    <property type="entry name" value="pheT_bact"/>
    <property type="match status" value="1"/>
</dbReference>
<protein>
    <recommendedName>
        <fullName evidence="15">Phenylalanine--tRNA ligase beta subunit</fullName>
        <ecNumber evidence="15">6.1.1.20</ecNumber>
    </recommendedName>
    <alternativeName>
        <fullName evidence="15">Phenylalanyl-tRNA synthetase beta subunit</fullName>
        <shortName evidence="15">PheRS</shortName>
    </alternativeName>
</protein>
<proteinExistence type="inferred from homology"/>
<comment type="similarity">
    <text evidence="2 15">Belongs to the phenylalanyl-tRNA synthetase beta subunit family. Type 1 subfamily.</text>
</comment>
<evidence type="ECO:0000256" key="11">
    <source>
        <dbReference type="ARBA" id="ARBA00022884"/>
    </source>
</evidence>
<comment type="caution">
    <text evidence="18">The sequence shown here is derived from an EMBL/GenBank/DDBJ whole genome shotgun (WGS) entry which is preliminary data.</text>
</comment>
<evidence type="ECO:0000256" key="12">
    <source>
        <dbReference type="ARBA" id="ARBA00022917"/>
    </source>
</evidence>
<evidence type="ECO:0000259" key="16">
    <source>
        <dbReference type="PROSITE" id="PS51447"/>
    </source>
</evidence>
<dbReference type="SUPFAM" id="SSF54991">
    <property type="entry name" value="Anticodon-binding domain of PheRS"/>
    <property type="match status" value="1"/>
</dbReference>
<gene>
    <name evidence="15 18" type="primary">pheT</name>
    <name evidence="19" type="ORF">CC99x_003570</name>
    <name evidence="18" type="ORF">CC99x_02270</name>
</gene>
<keyword evidence="6 15" id="KW-0436">Ligase</keyword>
<dbReference type="InterPro" id="IPR009061">
    <property type="entry name" value="DNA-bd_dom_put_sf"/>
</dbReference>
<dbReference type="PATRIC" id="fig|1590042.3.peg.2323"/>
<evidence type="ECO:0000256" key="15">
    <source>
        <dbReference type="HAMAP-Rule" id="MF_00283"/>
    </source>
</evidence>
<comment type="catalytic activity">
    <reaction evidence="14 15">
        <text>tRNA(Phe) + L-phenylalanine + ATP = L-phenylalanyl-tRNA(Phe) + AMP + diphosphate + H(+)</text>
        <dbReference type="Rhea" id="RHEA:19413"/>
        <dbReference type="Rhea" id="RHEA-COMP:9668"/>
        <dbReference type="Rhea" id="RHEA-COMP:9699"/>
        <dbReference type="ChEBI" id="CHEBI:15378"/>
        <dbReference type="ChEBI" id="CHEBI:30616"/>
        <dbReference type="ChEBI" id="CHEBI:33019"/>
        <dbReference type="ChEBI" id="CHEBI:58095"/>
        <dbReference type="ChEBI" id="CHEBI:78442"/>
        <dbReference type="ChEBI" id="CHEBI:78531"/>
        <dbReference type="ChEBI" id="CHEBI:456215"/>
        <dbReference type="EC" id="6.1.1.20"/>
    </reaction>
</comment>
<comment type="subunit">
    <text evidence="3 15">Tetramer of two alpha and two beta subunits.</text>
</comment>
<keyword evidence="9 15" id="KW-0067">ATP-binding</keyword>
<dbReference type="AlphaFoldDB" id="A0A0Q9Y9X9"/>
<evidence type="ECO:0000259" key="17">
    <source>
        <dbReference type="PROSITE" id="PS51483"/>
    </source>
</evidence>
<dbReference type="Pfam" id="PF03484">
    <property type="entry name" value="B5"/>
    <property type="match status" value="1"/>
</dbReference>
<dbReference type="Gene3D" id="3.30.930.10">
    <property type="entry name" value="Bira Bifunctional Protein, Domain 2"/>
    <property type="match status" value="1"/>
</dbReference>
<dbReference type="FunFam" id="3.30.70.380:FF:000001">
    <property type="entry name" value="Phenylalanine--tRNA ligase beta subunit"/>
    <property type="match status" value="1"/>
</dbReference>
<keyword evidence="10 15" id="KW-0460">Magnesium</keyword>
<dbReference type="InterPro" id="IPR005147">
    <property type="entry name" value="tRNA_synthase_B5-dom"/>
</dbReference>
<dbReference type="PANTHER" id="PTHR10947:SF0">
    <property type="entry name" value="PHENYLALANINE--TRNA LIGASE BETA SUBUNIT"/>
    <property type="match status" value="1"/>
</dbReference>
<keyword evidence="5" id="KW-0820">tRNA-binding</keyword>
<keyword evidence="13 15" id="KW-0030">Aminoacyl-tRNA synthetase</keyword>
<dbReference type="InterPro" id="IPR020825">
    <property type="entry name" value="Phe-tRNA_synthase-like_B3/B4"/>
</dbReference>
<dbReference type="SUPFAM" id="SSF55681">
    <property type="entry name" value="Class II aaRS and biotin synthetases"/>
    <property type="match status" value="1"/>
</dbReference>
<dbReference type="InterPro" id="IPR036690">
    <property type="entry name" value="Fdx_antiC-bd_sf"/>
</dbReference>
<dbReference type="SUPFAM" id="SSF46955">
    <property type="entry name" value="Putative DNA-binding domain"/>
    <property type="match status" value="2"/>
</dbReference>
<evidence type="ECO:0000256" key="4">
    <source>
        <dbReference type="ARBA" id="ARBA00022490"/>
    </source>
</evidence>
<evidence type="ECO:0000256" key="5">
    <source>
        <dbReference type="ARBA" id="ARBA00022555"/>
    </source>
</evidence>
<dbReference type="Proteomes" id="UP000051494">
    <property type="component" value="Unassembled WGS sequence"/>
</dbReference>
<dbReference type="SMART" id="SM00896">
    <property type="entry name" value="FDX-ACB"/>
    <property type="match status" value="1"/>
</dbReference>
<dbReference type="EMBL" id="LKHV02000001">
    <property type="protein sequence ID" value="MCS5707977.1"/>
    <property type="molecule type" value="Genomic_DNA"/>
</dbReference>
<feature type="domain" description="FDX-ACB" evidence="16">
    <location>
        <begin position="597"/>
        <end position="690"/>
    </location>
</feature>
<dbReference type="SMART" id="SM00874">
    <property type="entry name" value="B5"/>
    <property type="match status" value="1"/>
</dbReference>
<accession>A0A0Q9Y9X9</accession>
<evidence type="ECO:0000256" key="8">
    <source>
        <dbReference type="ARBA" id="ARBA00022741"/>
    </source>
</evidence>
<evidence type="ECO:0000256" key="3">
    <source>
        <dbReference type="ARBA" id="ARBA00011209"/>
    </source>
</evidence>
<dbReference type="CDD" id="cd00769">
    <property type="entry name" value="PheRS_beta_core"/>
    <property type="match status" value="1"/>
</dbReference>
<dbReference type="SUPFAM" id="SSF56037">
    <property type="entry name" value="PheT/TilS domain"/>
    <property type="match status" value="1"/>
</dbReference>
<dbReference type="STRING" id="437022.CC99x_02270"/>
<evidence type="ECO:0000256" key="9">
    <source>
        <dbReference type="ARBA" id="ARBA00022840"/>
    </source>
</evidence>
<dbReference type="Gene3D" id="3.30.70.380">
    <property type="entry name" value="Ferrodoxin-fold anticodon-binding domain"/>
    <property type="match status" value="1"/>
</dbReference>
<keyword evidence="12 15" id="KW-0648">Protein biosynthesis</keyword>
<dbReference type="Gene3D" id="3.30.56.10">
    <property type="match status" value="2"/>
</dbReference>
<dbReference type="GO" id="GO:0006432">
    <property type="term" value="P:phenylalanyl-tRNA aminoacylation"/>
    <property type="evidence" value="ECO:0007669"/>
    <property type="project" value="UniProtKB-UniRule"/>
</dbReference>
<evidence type="ECO:0000256" key="10">
    <source>
        <dbReference type="ARBA" id="ARBA00022842"/>
    </source>
</evidence>
<dbReference type="OrthoDB" id="9805455at2"/>
<dbReference type="InterPro" id="IPR005146">
    <property type="entry name" value="B3/B4_tRNA-bd"/>
</dbReference>
<evidence type="ECO:0000256" key="1">
    <source>
        <dbReference type="ARBA" id="ARBA00004496"/>
    </source>
</evidence>
<evidence type="ECO:0000256" key="2">
    <source>
        <dbReference type="ARBA" id="ARBA00008653"/>
    </source>
</evidence>
<dbReference type="HAMAP" id="MF_00283">
    <property type="entry name" value="Phe_tRNA_synth_beta1"/>
    <property type="match status" value="1"/>
</dbReference>
<dbReference type="EMBL" id="LKHV01000015">
    <property type="protein sequence ID" value="KRG17525.1"/>
    <property type="molecule type" value="Genomic_DNA"/>
</dbReference>
<dbReference type="PROSITE" id="PS51483">
    <property type="entry name" value="B5"/>
    <property type="match status" value="1"/>
</dbReference>
<dbReference type="InterPro" id="IPR041616">
    <property type="entry name" value="PheRS_beta_core"/>
</dbReference>
<organism evidence="18">
    <name type="scientific">Candidatus Berkiella cookevillensis</name>
    <dbReference type="NCBI Taxonomy" id="437022"/>
    <lineage>
        <taxon>Bacteria</taxon>
        <taxon>Pseudomonadati</taxon>
        <taxon>Pseudomonadota</taxon>
        <taxon>Gammaproteobacteria</taxon>
        <taxon>Candidatus Berkiellales</taxon>
        <taxon>Candidatus Berkiellaceae</taxon>
        <taxon>Candidatus Berkiella</taxon>
    </lineage>
</organism>
<reference evidence="18" key="1">
    <citation type="submission" date="2015-09" db="EMBL/GenBank/DDBJ databases">
        <title>Draft Genome Sequences of Two Novel Amoeba-resistant Intranuclear Bacteria, Candidatus Berkiella cookevillensis and Candidatus Berkiella aquae.</title>
        <authorList>
            <person name="Mehari Y.T."/>
            <person name="Arivett B.A."/>
            <person name="Farone A.L."/>
            <person name="Gunderson J.H."/>
            <person name="Farone M.B."/>
        </authorList>
    </citation>
    <scope>NUCLEOTIDE SEQUENCE [LARGE SCALE GENOMIC DNA]</scope>
    <source>
        <strain evidence="18">CC99</strain>
    </source>
</reference>
<keyword evidence="11" id="KW-0694">RNA-binding</keyword>
<evidence type="ECO:0000256" key="6">
    <source>
        <dbReference type="ARBA" id="ARBA00022598"/>
    </source>
</evidence>
<evidence type="ECO:0000256" key="13">
    <source>
        <dbReference type="ARBA" id="ARBA00023146"/>
    </source>
</evidence>
<dbReference type="GO" id="GO:0005524">
    <property type="term" value="F:ATP binding"/>
    <property type="evidence" value="ECO:0007669"/>
    <property type="project" value="UniProtKB-UniRule"/>
</dbReference>
<evidence type="ECO:0000313" key="20">
    <source>
        <dbReference type="Proteomes" id="UP000051494"/>
    </source>
</evidence>
<keyword evidence="7 15" id="KW-0479">Metal-binding</keyword>
<dbReference type="SMART" id="SM00873">
    <property type="entry name" value="B3_4"/>
    <property type="match status" value="1"/>
</dbReference>
<comment type="subcellular location">
    <subcellularLocation>
        <location evidence="1 15">Cytoplasm</location>
    </subcellularLocation>
</comment>
<dbReference type="GO" id="GO:0000049">
    <property type="term" value="F:tRNA binding"/>
    <property type="evidence" value="ECO:0007669"/>
    <property type="project" value="UniProtKB-KW"/>
</dbReference>
<name>A0A0Q9Y9X9_9GAMM</name>
<dbReference type="Pfam" id="PF03483">
    <property type="entry name" value="B3_4"/>
    <property type="match status" value="1"/>
</dbReference>
<dbReference type="Gene3D" id="3.50.40.10">
    <property type="entry name" value="Phenylalanyl-trna Synthetase, Chain B, domain 3"/>
    <property type="match status" value="1"/>
</dbReference>
<dbReference type="InterPro" id="IPR045060">
    <property type="entry name" value="Phe-tRNA-ligase_IIc_bsu"/>
</dbReference>
<feature type="binding site" evidence="15">
    <location>
        <position position="364"/>
    </location>
    <ligand>
        <name>Mg(2+)</name>
        <dbReference type="ChEBI" id="CHEBI:18420"/>
        <note>shared with alpha subunit</note>
    </ligand>
</feature>
<feature type="binding site" evidence="15">
    <location>
        <position position="363"/>
    </location>
    <ligand>
        <name>Mg(2+)</name>
        <dbReference type="ChEBI" id="CHEBI:18420"/>
        <note>shared with alpha subunit</note>
    </ligand>
</feature>
<reference evidence="19" key="3">
    <citation type="submission" date="2021-06" db="EMBL/GenBank/DDBJ databases">
        <title>Genomic Description and Analysis of Intracellular Bacteria, Candidatus Berkiella cookevillensis and Candidatus Berkiella aquae.</title>
        <authorList>
            <person name="Kidane D.T."/>
            <person name="Mehari Y.T."/>
            <person name="Rice F.C."/>
            <person name="Arivett B.A."/>
            <person name="Farone A.L."/>
            <person name="Berk S.G."/>
            <person name="Farone M.B."/>
        </authorList>
    </citation>
    <scope>NUCLEOTIDE SEQUENCE</scope>
    <source>
        <strain evidence="19">CC99</strain>
    </source>
</reference>
<dbReference type="Pfam" id="PF17759">
    <property type="entry name" value="tRNA_synthFbeta"/>
    <property type="match status" value="1"/>
</dbReference>
<dbReference type="FunFam" id="3.50.40.10:FF:000001">
    <property type="entry name" value="Phenylalanine--tRNA ligase beta subunit"/>
    <property type="match status" value="1"/>
</dbReference>
<dbReference type="PROSITE" id="PS51447">
    <property type="entry name" value="FDX_ACB"/>
    <property type="match status" value="1"/>
</dbReference>
<keyword evidence="8 15" id="KW-0547">Nucleotide-binding</keyword>
<feature type="binding site" evidence="15">
    <location>
        <position position="360"/>
    </location>
    <ligand>
        <name>Mg(2+)</name>
        <dbReference type="ChEBI" id="CHEBI:18420"/>
        <note>shared with alpha subunit</note>
    </ligand>
</feature>
<evidence type="ECO:0000313" key="18">
    <source>
        <dbReference type="EMBL" id="KRG17525.1"/>
    </source>
</evidence>
<dbReference type="InterPro" id="IPR045864">
    <property type="entry name" value="aa-tRNA-synth_II/BPL/LPL"/>
</dbReference>
<dbReference type="GO" id="GO:0004826">
    <property type="term" value="F:phenylalanine-tRNA ligase activity"/>
    <property type="evidence" value="ECO:0007669"/>
    <property type="project" value="UniProtKB-UniRule"/>
</dbReference>
<evidence type="ECO:0000256" key="7">
    <source>
        <dbReference type="ARBA" id="ARBA00022723"/>
    </source>
</evidence>
<keyword evidence="20" id="KW-1185">Reference proteome</keyword>
<sequence>MKFSQQWIQEYVSVLSSTEQVVELLTMAGLEVDSVEEVPGSISPTSLTAATQQDKIIEIDLTPNRGDCLSIRGLARELSVLTKQAFHAPSYPEIPAQGQDSVDIQVLAPEYCPRYVGRIIKNIKSNAQIPSWMQERLSRCDIRSIHPVVDILNYVMIEMGQPMHAFDLSKIEGAISVRLAKAQENITLLDEQKITLKDNTLVIADNTGPLAIAGIMGGLSSGVSEDTQDILLESALFLNSMQAGKARQYGLQTDSSYRFERGIDPTAQVNAIERATQLILEICGGIPCQIQEVTQAAFLPKKEVISLRLPRITKILGINIEQNLAIELLSRIGCECNANGSDALSVLPPQNRYDLNIEVDLIEELARIHGYQNIVTHLPIAALSVPKQNEKRIPEQRIKHALVDLGYLEAINYSFIDSTWQKLLFPDREPIALLNPISQDMDTMRLALLPGLLKTLQYNQRRQQSRVMIFELGNYYYQEKGQSQQRQALAGLCVGMHYADTWRKEQRPVDFFDLKGHINALWQLTANTPLSFEAVDDLLNQKGKSAAILYEGNRIGLVGKLNTHLQKQLDIEGDVYWFECLLEPFLNKQIPKLLRPSKFPEIRRDIAVIVDNNVQSEALTKFVGSMTDELLQSVNIFDEYKGKGIADGRKSIGLGLILQHPSRTLVDDEVNTLMQSIIDGLKKEFAAELRE</sequence>
<dbReference type="InterPro" id="IPR005121">
    <property type="entry name" value="Fdx_antiC-bd"/>
</dbReference>
<dbReference type="Pfam" id="PF03147">
    <property type="entry name" value="FDX-ACB"/>
    <property type="match status" value="1"/>
</dbReference>
<keyword evidence="4 15" id="KW-0963">Cytoplasm</keyword>
<evidence type="ECO:0000313" key="19">
    <source>
        <dbReference type="EMBL" id="MCS5707977.1"/>
    </source>
</evidence>
<comment type="cofactor">
    <cofactor evidence="15">
        <name>Mg(2+)</name>
        <dbReference type="ChEBI" id="CHEBI:18420"/>
    </cofactor>
    <text evidence="15">Binds 2 magnesium ions per tetramer.</text>
</comment>
<feature type="domain" description="B5" evidence="17">
    <location>
        <begin position="300"/>
        <end position="376"/>
    </location>
</feature>
<dbReference type="InterPro" id="IPR004532">
    <property type="entry name" value="Phe-tRNA-ligase_IIc_bsu_bact"/>
</dbReference>
<dbReference type="RefSeq" id="WP_057625365.1">
    <property type="nucleotide sequence ID" value="NZ_LKHV02000001.1"/>
</dbReference>
<dbReference type="GO" id="GO:0009328">
    <property type="term" value="C:phenylalanine-tRNA ligase complex"/>
    <property type="evidence" value="ECO:0007669"/>
    <property type="project" value="TreeGrafter"/>
</dbReference>